<dbReference type="EMBL" id="VWNE01000035">
    <property type="protein sequence ID" value="KAA8477953.1"/>
    <property type="molecule type" value="Genomic_DNA"/>
</dbReference>
<comment type="caution">
    <text evidence="1">The sequence shown here is derived from an EMBL/GenBank/DDBJ whole genome shotgun (WGS) entry which is preliminary data.</text>
</comment>
<organism evidence="1 2">
    <name type="scientific">Arcticibacter tournemirensis</name>
    <dbReference type="NCBI Taxonomy" id="699437"/>
    <lineage>
        <taxon>Bacteria</taxon>
        <taxon>Pseudomonadati</taxon>
        <taxon>Bacteroidota</taxon>
        <taxon>Sphingobacteriia</taxon>
        <taxon>Sphingobacteriales</taxon>
        <taxon>Sphingobacteriaceae</taxon>
        <taxon>Arcticibacter</taxon>
    </lineage>
</organism>
<dbReference type="OrthoDB" id="1274006at2"/>
<proteinExistence type="predicted"/>
<evidence type="ECO:0000313" key="2">
    <source>
        <dbReference type="Proteomes" id="UP000322918"/>
    </source>
</evidence>
<dbReference type="Proteomes" id="UP000322918">
    <property type="component" value="Unassembled WGS sequence"/>
</dbReference>
<name>A0A5M9GT90_9SPHI</name>
<protein>
    <submittedName>
        <fullName evidence="1">Uncharacterized protein</fullName>
    </submittedName>
</protein>
<evidence type="ECO:0000313" key="1">
    <source>
        <dbReference type="EMBL" id="KAA8477953.1"/>
    </source>
</evidence>
<dbReference type="AlphaFoldDB" id="A0A5M9GT90"/>
<dbReference type="RefSeq" id="WP_141813317.1">
    <property type="nucleotide sequence ID" value="NZ_VFPL01000001.1"/>
</dbReference>
<sequence length="250" mass="28485">MKRYFLLIFVFISISGYAQNNLNNYRYIIVPKKFSFFKEEDQYKLNTLSKALLEAKGFTVYFDNRELPDDIAANKCKALSYELQERKTMFATNLTFSLKDCKGNVLYKSKEGKSREKDFRASYTLALRDAFEPFNEVQYVYTAPAEATVQQQSNIQNAVTTSASTPVPQTASEPSAAVSETLYAQPTTNGYQLIDTTPKVVLTLLKTSVEDYFIGSTSISNGIVFKKNDSWIFEYYTNGKLISKKLLIKF</sequence>
<gene>
    <name evidence="1" type="ORF">F1649_18305</name>
</gene>
<accession>A0A5M9GT90</accession>
<reference evidence="1 2" key="1">
    <citation type="submission" date="2019-09" db="EMBL/GenBank/DDBJ databases">
        <title>Pararcticibacter amylolyticus gen. nov., sp. nov., isolated from a rottenly hemp rope, and reclassification of Pedobacter tournemirensis as Pararcticibacter tournemirensis comb. nov.</title>
        <authorList>
            <person name="Cai Y."/>
        </authorList>
    </citation>
    <scope>NUCLEOTIDE SEQUENCE [LARGE SCALE GENOMIC DNA]</scope>
    <source>
        <strain evidence="1 2">TF5-37.2-LB10</strain>
    </source>
</reference>
<keyword evidence="2" id="KW-1185">Reference proteome</keyword>